<keyword evidence="4 6" id="KW-1133">Transmembrane helix</keyword>
<feature type="transmembrane region" description="Helical" evidence="6">
    <location>
        <begin position="416"/>
        <end position="440"/>
    </location>
</feature>
<feature type="transmembrane region" description="Helical" evidence="6">
    <location>
        <begin position="99"/>
        <end position="122"/>
    </location>
</feature>
<dbReference type="PANTHER" id="PTHR42893">
    <property type="entry name" value="PROTEIN DETOXIFICATION 44, CHLOROPLASTIC-RELATED"/>
    <property type="match status" value="1"/>
</dbReference>
<keyword evidence="3 6" id="KW-0812">Transmembrane</keyword>
<feature type="transmembrane region" description="Helical" evidence="6">
    <location>
        <begin position="58"/>
        <end position="78"/>
    </location>
</feature>
<dbReference type="Proteomes" id="UP001317742">
    <property type="component" value="Chromosome"/>
</dbReference>
<dbReference type="CDD" id="cd13136">
    <property type="entry name" value="MATE_DinF_like"/>
    <property type="match status" value="1"/>
</dbReference>
<evidence type="ECO:0000256" key="2">
    <source>
        <dbReference type="ARBA" id="ARBA00010199"/>
    </source>
</evidence>
<dbReference type="EMBL" id="AP026709">
    <property type="protein sequence ID" value="BDQ36016.1"/>
    <property type="molecule type" value="Genomic_DNA"/>
</dbReference>
<gene>
    <name evidence="7" type="ORF">SYK_03760</name>
</gene>
<evidence type="ECO:0000256" key="3">
    <source>
        <dbReference type="ARBA" id="ARBA00022692"/>
    </source>
</evidence>
<evidence type="ECO:0000256" key="5">
    <source>
        <dbReference type="ARBA" id="ARBA00023136"/>
    </source>
</evidence>
<dbReference type="InterPro" id="IPR044644">
    <property type="entry name" value="DinF-like"/>
</dbReference>
<organism evidence="7 8">
    <name type="scientific">Pseudodesulfovibrio nedwellii</name>
    <dbReference type="NCBI Taxonomy" id="2973072"/>
    <lineage>
        <taxon>Bacteria</taxon>
        <taxon>Pseudomonadati</taxon>
        <taxon>Thermodesulfobacteriota</taxon>
        <taxon>Desulfovibrionia</taxon>
        <taxon>Desulfovibrionales</taxon>
        <taxon>Desulfovibrionaceae</taxon>
    </lineage>
</organism>
<dbReference type="InterPro" id="IPR002528">
    <property type="entry name" value="MATE_fam"/>
</dbReference>
<keyword evidence="8" id="KW-1185">Reference proteome</keyword>
<accession>A0ABN6S276</accession>
<proteinExistence type="inferred from homology"/>
<evidence type="ECO:0000313" key="8">
    <source>
        <dbReference type="Proteomes" id="UP001317742"/>
    </source>
</evidence>
<evidence type="ECO:0000256" key="6">
    <source>
        <dbReference type="SAM" id="Phobius"/>
    </source>
</evidence>
<feature type="transmembrane region" description="Helical" evidence="6">
    <location>
        <begin position="389"/>
        <end position="410"/>
    </location>
</feature>
<feature type="transmembrane region" description="Helical" evidence="6">
    <location>
        <begin position="21"/>
        <end position="38"/>
    </location>
</feature>
<evidence type="ECO:0000256" key="4">
    <source>
        <dbReference type="ARBA" id="ARBA00022989"/>
    </source>
</evidence>
<protein>
    <submittedName>
        <fullName evidence="7">MATE family efflux transporter</fullName>
    </submittedName>
</protein>
<feature type="transmembrane region" description="Helical" evidence="6">
    <location>
        <begin position="203"/>
        <end position="225"/>
    </location>
</feature>
<reference evidence="7 8" key="1">
    <citation type="submission" date="2022-08" db="EMBL/GenBank/DDBJ databases">
        <title>Genome Sequence of the sulphate-reducing bacterium, Pseudodesulfovibrio sp. SYK.</title>
        <authorList>
            <person name="Kondo R."/>
            <person name="Kataoka T."/>
        </authorList>
    </citation>
    <scope>NUCLEOTIDE SEQUENCE [LARGE SCALE GENOMIC DNA]</scope>
    <source>
        <strain evidence="7 8">SYK</strain>
    </source>
</reference>
<feature type="transmembrane region" description="Helical" evidence="6">
    <location>
        <begin position="142"/>
        <end position="161"/>
    </location>
</feature>
<feature type="transmembrane region" description="Helical" evidence="6">
    <location>
        <begin position="249"/>
        <end position="267"/>
    </location>
</feature>
<feature type="transmembrane region" description="Helical" evidence="6">
    <location>
        <begin position="322"/>
        <end position="340"/>
    </location>
</feature>
<comment type="subcellular location">
    <subcellularLocation>
        <location evidence="1">Membrane</location>
        <topology evidence="1">Multi-pass membrane protein</topology>
    </subcellularLocation>
</comment>
<feature type="transmembrane region" description="Helical" evidence="6">
    <location>
        <begin position="173"/>
        <end position="197"/>
    </location>
</feature>
<dbReference type="PANTHER" id="PTHR42893:SF46">
    <property type="entry name" value="PROTEIN DETOXIFICATION 44, CHLOROPLASTIC"/>
    <property type="match status" value="1"/>
</dbReference>
<dbReference type="NCBIfam" id="TIGR00797">
    <property type="entry name" value="matE"/>
    <property type="match status" value="1"/>
</dbReference>
<dbReference type="RefSeq" id="WP_281761943.1">
    <property type="nucleotide sequence ID" value="NZ_AP026709.1"/>
</dbReference>
<evidence type="ECO:0000256" key="1">
    <source>
        <dbReference type="ARBA" id="ARBA00004141"/>
    </source>
</evidence>
<dbReference type="Pfam" id="PF01554">
    <property type="entry name" value="MatE"/>
    <property type="match status" value="2"/>
</dbReference>
<evidence type="ECO:0000313" key="7">
    <source>
        <dbReference type="EMBL" id="BDQ36016.1"/>
    </source>
</evidence>
<feature type="transmembrane region" description="Helical" evidence="6">
    <location>
        <begin position="287"/>
        <end position="310"/>
    </location>
</feature>
<sequence>MVKSVTEKSTDHPFVNKPNRTLIRLAFPVLFSLVAEPLTGLVDTAFVARLAGSEPVAALGVGTVAFTSIFWAFTFLGVGTQTEVAQAEGRGDRERAIKVVSLACMLAACIGVAVMLGSMGFLSPIASLFGAEGLVNDLACEYMVYRLLGAPAVLVSLACFGGLRGIQDMRTPFYVAVGINIINVFLDWILIFGFGAIAPMGVAGAAIASTVSQWIGAVWCMWAIWRRLGFTWHMRGAGITKLMKVGGDLFIRTGAVLVFLALCTRVANRFGPDEGAAYQAIRQFFIFSALFLDAFAITGQSLVGFFLGASDQDQARRVARSVCLWSMGTGLGMCALMLMGEQSVAWLLVPPAAHGVFGPAWIVVALTQPVGSLSFATDGIHWGTGDFRYLRNAMLIASVISALCILVVDAMHPSNILVFIWLTTALWTVIRAGFGMVRIWPGVGRAPLIREHKKRP</sequence>
<name>A0ABN6S276_9BACT</name>
<feature type="transmembrane region" description="Helical" evidence="6">
    <location>
        <begin position="360"/>
        <end position="377"/>
    </location>
</feature>
<comment type="similarity">
    <text evidence="2">Belongs to the multi antimicrobial extrusion (MATE) (TC 2.A.66.1) family.</text>
</comment>
<keyword evidence="5 6" id="KW-0472">Membrane</keyword>